<feature type="domain" description="Hemerythrin-like" evidence="6">
    <location>
        <begin position="41"/>
        <end position="153"/>
    </location>
</feature>
<keyword evidence="2" id="KW-0813">Transport</keyword>
<dbReference type="InterPro" id="IPR012827">
    <property type="entry name" value="Hemerythrin_metal-bd"/>
</dbReference>
<dbReference type="Pfam" id="PF01814">
    <property type="entry name" value="Hemerythrin"/>
    <property type="match status" value="1"/>
</dbReference>
<keyword evidence="4" id="KW-0408">Iron</keyword>
<evidence type="ECO:0000313" key="8">
    <source>
        <dbReference type="Proteomes" id="UP000215367"/>
    </source>
</evidence>
<gene>
    <name evidence="7" type="ORF">CHT98_25265</name>
</gene>
<evidence type="ECO:0000313" key="7">
    <source>
        <dbReference type="EMBL" id="OYD81642.1"/>
    </source>
</evidence>
<dbReference type="InterPro" id="IPR012312">
    <property type="entry name" value="Hemerythrin-like"/>
</dbReference>
<dbReference type="GO" id="GO:0005344">
    <property type="term" value="F:oxygen carrier activity"/>
    <property type="evidence" value="ECO:0007669"/>
    <property type="project" value="UniProtKB-KW"/>
</dbReference>
<protein>
    <recommendedName>
        <fullName evidence="6">Hemerythrin-like domain-containing protein</fullName>
    </recommendedName>
</protein>
<dbReference type="AlphaFoldDB" id="A0A235H792"/>
<accession>A0A235H792</accession>
<dbReference type="InterPro" id="IPR050669">
    <property type="entry name" value="Hemerythrin"/>
</dbReference>
<sequence length="162" mass="18154">MFPEGGNVMQLNTTQPKTMKPNLADPRWETMAWQDGFGVGNAVIDADHKRLFELFNEFVTAVNAFRADSEIQDVLGELLDYTDTHFDREETLMREHGYPDYAAHKALHDSFVRQLHDVNSALDAGGEKGAFVLGFLAKWLSGHILGVDTKLGAYLRERGVEA</sequence>
<dbReference type="InterPro" id="IPR035938">
    <property type="entry name" value="Hemerythrin-like_sf"/>
</dbReference>
<dbReference type="PROSITE" id="PS00550">
    <property type="entry name" value="HEMERYTHRINS"/>
    <property type="match status" value="1"/>
</dbReference>
<dbReference type="PANTHER" id="PTHR37164">
    <property type="entry name" value="BACTERIOHEMERYTHRIN"/>
    <property type="match status" value="1"/>
</dbReference>
<dbReference type="NCBIfam" id="TIGR02481">
    <property type="entry name" value="hemeryth_dom"/>
    <property type="match status" value="1"/>
</dbReference>
<dbReference type="PANTHER" id="PTHR37164:SF1">
    <property type="entry name" value="BACTERIOHEMERYTHRIN"/>
    <property type="match status" value="1"/>
</dbReference>
<keyword evidence="2" id="KW-0561">Oxygen transport</keyword>
<evidence type="ECO:0000259" key="6">
    <source>
        <dbReference type="Pfam" id="PF01814"/>
    </source>
</evidence>
<dbReference type="NCBIfam" id="NF033749">
    <property type="entry name" value="bact_hemeryth"/>
    <property type="match status" value="1"/>
</dbReference>
<name>A0A235H792_AZOBR</name>
<dbReference type="CDD" id="cd12107">
    <property type="entry name" value="Hemerythrin"/>
    <property type="match status" value="1"/>
</dbReference>
<comment type="caution">
    <text evidence="7">The sequence shown here is derived from an EMBL/GenBank/DDBJ whole genome shotgun (WGS) entry which is preliminary data.</text>
</comment>
<dbReference type="Gene3D" id="1.20.120.50">
    <property type="entry name" value="Hemerythrin-like"/>
    <property type="match status" value="1"/>
</dbReference>
<dbReference type="SUPFAM" id="SSF47188">
    <property type="entry name" value="Hemerythrin-like"/>
    <property type="match status" value="1"/>
</dbReference>
<feature type="region of interest" description="Disordered" evidence="5">
    <location>
        <begin position="1"/>
        <end position="20"/>
    </location>
</feature>
<evidence type="ECO:0000256" key="1">
    <source>
        <dbReference type="ARBA" id="ARBA00010587"/>
    </source>
</evidence>
<organism evidence="7 8">
    <name type="scientific">Azospirillum brasilense</name>
    <dbReference type="NCBI Taxonomy" id="192"/>
    <lineage>
        <taxon>Bacteria</taxon>
        <taxon>Pseudomonadati</taxon>
        <taxon>Pseudomonadota</taxon>
        <taxon>Alphaproteobacteria</taxon>
        <taxon>Rhodospirillales</taxon>
        <taxon>Azospirillaceae</taxon>
        <taxon>Azospirillum</taxon>
    </lineage>
</organism>
<evidence type="ECO:0000256" key="3">
    <source>
        <dbReference type="ARBA" id="ARBA00022723"/>
    </source>
</evidence>
<comment type="similarity">
    <text evidence="1">Belongs to the hemerythrin family.</text>
</comment>
<dbReference type="InterPro" id="IPR016131">
    <property type="entry name" value="Haemerythrin_Fe_BS"/>
</dbReference>
<proteinExistence type="inferred from homology"/>
<dbReference type="GO" id="GO:0046872">
    <property type="term" value="F:metal ion binding"/>
    <property type="evidence" value="ECO:0007669"/>
    <property type="project" value="UniProtKB-KW"/>
</dbReference>
<evidence type="ECO:0000256" key="2">
    <source>
        <dbReference type="ARBA" id="ARBA00022621"/>
    </source>
</evidence>
<dbReference type="Proteomes" id="UP000215367">
    <property type="component" value="Unassembled WGS sequence"/>
</dbReference>
<evidence type="ECO:0000256" key="5">
    <source>
        <dbReference type="SAM" id="MobiDB-lite"/>
    </source>
</evidence>
<reference evidence="7 8" key="1">
    <citation type="submission" date="2017-07" db="EMBL/GenBank/DDBJ databases">
        <title>Whole genome sequence of Azospirillum brasilense 2A1, a potential biofertilizer strain.</title>
        <authorList>
            <person name="Fontana C.A."/>
            <person name="Toffoli L.M."/>
            <person name="Salazar S.M."/>
            <person name="Puglisi E."/>
            <person name="Pedraza R."/>
            <person name="Bassi D."/>
            <person name="Cocconcelli P.S."/>
        </authorList>
    </citation>
    <scope>NUCLEOTIDE SEQUENCE [LARGE SCALE GENOMIC DNA]</scope>
    <source>
        <strain evidence="7 8">2A1</strain>
    </source>
</reference>
<keyword evidence="3" id="KW-0479">Metal-binding</keyword>
<dbReference type="EMBL" id="NOWT01000031">
    <property type="protein sequence ID" value="OYD81642.1"/>
    <property type="molecule type" value="Genomic_DNA"/>
</dbReference>
<evidence type="ECO:0000256" key="4">
    <source>
        <dbReference type="ARBA" id="ARBA00023004"/>
    </source>
</evidence>